<reference evidence="1" key="2">
    <citation type="journal article" date="2021" name="PeerJ">
        <title>Extensive microbial diversity within the chicken gut microbiome revealed by metagenomics and culture.</title>
        <authorList>
            <person name="Gilroy R."/>
            <person name="Ravi A."/>
            <person name="Getino M."/>
            <person name="Pursley I."/>
            <person name="Horton D.L."/>
            <person name="Alikhan N.F."/>
            <person name="Baker D."/>
            <person name="Gharbi K."/>
            <person name="Hall N."/>
            <person name="Watson M."/>
            <person name="Adriaenssens E.M."/>
            <person name="Foster-Nyarko E."/>
            <person name="Jarju S."/>
            <person name="Secka A."/>
            <person name="Antonio M."/>
            <person name="Oren A."/>
            <person name="Chaudhuri R.R."/>
            <person name="La Ragione R."/>
            <person name="Hildebrand F."/>
            <person name="Pallen M.J."/>
        </authorList>
    </citation>
    <scope>NUCLEOTIDE SEQUENCE</scope>
    <source>
        <strain evidence="1">G3-3990</strain>
    </source>
</reference>
<proteinExistence type="predicted"/>
<dbReference type="InterPro" id="IPR035965">
    <property type="entry name" value="PAS-like_dom_sf"/>
</dbReference>
<dbReference type="AlphaFoldDB" id="A0A9D9HTW6"/>
<reference evidence="1" key="1">
    <citation type="submission" date="2020-10" db="EMBL/GenBank/DDBJ databases">
        <authorList>
            <person name="Gilroy R."/>
        </authorList>
    </citation>
    <scope>NUCLEOTIDE SEQUENCE</scope>
    <source>
        <strain evidence="1">G3-3990</strain>
    </source>
</reference>
<dbReference type="Proteomes" id="UP000823641">
    <property type="component" value="Unassembled WGS sequence"/>
</dbReference>
<dbReference type="EMBL" id="JADIMG010000055">
    <property type="protein sequence ID" value="MBO8459791.1"/>
    <property type="molecule type" value="Genomic_DNA"/>
</dbReference>
<organism evidence="1 2">
    <name type="scientific">Candidatus Gallipaludibacter merdavium</name>
    <dbReference type="NCBI Taxonomy" id="2840839"/>
    <lineage>
        <taxon>Bacteria</taxon>
        <taxon>Pseudomonadati</taxon>
        <taxon>Bacteroidota</taxon>
        <taxon>Bacteroidia</taxon>
        <taxon>Bacteroidales</taxon>
        <taxon>Candidatus Gallipaludibacter</taxon>
    </lineage>
</organism>
<evidence type="ECO:0000313" key="1">
    <source>
        <dbReference type="EMBL" id="MBO8459791.1"/>
    </source>
</evidence>
<gene>
    <name evidence="1" type="ORF">IAA73_05595</name>
</gene>
<name>A0A9D9HTW6_9BACT</name>
<comment type="caution">
    <text evidence="1">The sequence shown here is derived from an EMBL/GenBank/DDBJ whole genome shotgun (WGS) entry which is preliminary data.</text>
</comment>
<dbReference type="Gene3D" id="3.30.450.20">
    <property type="entry name" value="PAS domain"/>
    <property type="match status" value="1"/>
</dbReference>
<sequence>MNEHIPQWANEMNCAITVCDKEGVILYMNEKAKATFAKHGDMIGKNLMGCHNERSKSIIKHLLETGGYNAYTIEKQGLRKMIYQSAWKENGEVKGLCEISMVIPTEMPHYVRE</sequence>
<protein>
    <submittedName>
        <fullName evidence="1">PAS domain-containing protein</fullName>
    </submittedName>
</protein>
<evidence type="ECO:0000313" key="2">
    <source>
        <dbReference type="Proteomes" id="UP000823641"/>
    </source>
</evidence>
<dbReference type="SUPFAM" id="SSF55785">
    <property type="entry name" value="PYP-like sensor domain (PAS domain)"/>
    <property type="match status" value="1"/>
</dbReference>
<accession>A0A9D9HTW6</accession>